<protein>
    <recommendedName>
        <fullName evidence="4">Type-4 uracil-DNA glycosylase</fullName>
        <ecNumber evidence="3">3.2.2.27</ecNumber>
    </recommendedName>
</protein>
<dbReference type="GO" id="GO:0046872">
    <property type="term" value="F:metal ion binding"/>
    <property type="evidence" value="ECO:0007669"/>
    <property type="project" value="UniProtKB-KW"/>
</dbReference>
<evidence type="ECO:0000256" key="5">
    <source>
        <dbReference type="ARBA" id="ARBA00022485"/>
    </source>
</evidence>
<feature type="domain" description="Uracil-DNA glycosylase-like" evidence="12">
    <location>
        <begin position="61"/>
        <end position="221"/>
    </location>
</feature>
<evidence type="ECO:0000313" key="13">
    <source>
        <dbReference type="EMBL" id="KKS82416.1"/>
    </source>
</evidence>
<evidence type="ECO:0000256" key="4">
    <source>
        <dbReference type="ARBA" id="ARBA00019403"/>
    </source>
</evidence>
<comment type="caution">
    <text evidence="13">The sequence shown here is derived from an EMBL/GenBank/DDBJ whole genome shotgun (WGS) entry which is preliminary data.</text>
</comment>
<sequence length="225" mass="25761">MVSYIYYTRFIAKNRSFYYAEVMSENQTKEEPLKQIRDEVINLKESPLYEYRVINNYYPVIGQGSHNAKIMFVGEGPGRNEAETGVPFCGAAGKILDELLASINLPRQEVYITNILKDRPPENRDPLPEEIKIYGPFLDRQIDIIQPEVIIPLGRFSMAYIMGRFGLKSELKPIGQIHGQIFSSNPLLGPSVKIIPLYHPAVSVYNANTKEDLKKDFQILKQFMN</sequence>
<comment type="similarity">
    <text evidence="2">Belongs to the uracil-DNA glycosylase (UDG) superfamily. Type 4 (UDGa) family.</text>
</comment>
<dbReference type="EC" id="3.2.2.27" evidence="3"/>
<evidence type="ECO:0000256" key="11">
    <source>
        <dbReference type="ARBA" id="ARBA00023204"/>
    </source>
</evidence>
<dbReference type="InterPro" id="IPR051536">
    <property type="entry name" value="UDG_Type-4/5"/>
</dbReference>
<dbReference type="Pfam" id="PF03167">
    <property type="entry name" value="UDG"/>
    <property type="match status" value="1"/>
</dbReference>
<dbReference type="PANTHER" id="PTHR33693">
    <property type="entry name" value="TYPE-5 URACIL-DNA GLYCOSYLASE"/>
    <property type="match status" value="1"/>
</dbReference>
<evidence type="ECO:0000256" key="2">
    <source>
        <dbReference type="ARBA" id="ARBA00006521"/>
    </source>
</evidence>
<reference evidence="13 14" key="1">
    <citation type="journal article" date="2015" name="Nature">
        <title>rRNA introns, odd ribosomes, and small enigmatic genomes across a large radiation of phyla.</title>
        <authorList>
            <person name="Brown C.T."/>
            <person name="Hug L.A."/>
            <person name="Thomas B.C."/>
            <person name="Sharon I."/>
            <person name="Castelle C.J."/>
            <person name="Singh A."/>
            <person name="Wilkins M.J."/>
            <person name="Williams K.H."/>
            <person name="Banfield J.F."/>
        </authorList>
    </citation>
    <scope>NUCLEOTIDE SEQUENCE [LARGE SCALE GENOMIC DNA]</scope>
</reference>
<evidence type="ECO:0000256" key="10">
    <source>
        <dbReference type="ARBA" id="ARBA00023014"/>
    </source>
</evidence>
<accession>A0A0G1EHA0</accession>
<dbReference type="AlphaFoldDB" id="A0A0G1EHA0"/>
<dbReference type="InterPro" id="IPR036895">
    <property type="entry name" value="Uracil-DNA_glycosylase-like_sf"/>
</dbReference>
<dbReference type="GO" id="GO:0051539">
    <property type="term" value="F:4 iron, 4 sulfur cluster binding"/>
    <property type="evidence" value="ECO:0007669"/>
    <property type="project" value="UniProtKB-KW"/>
</dbReference>
<evidence type="ECO:0000256" key="7">
    <source>
        <dbReference type="ARBA" id="ARBA00022763"/>
    </source>
</evidence>
<dbReference type="PANTHER" id="PTHR33693:SF1">
    <property type="entry name" value="TYPE-4 URACIL-DNA GLYCOSYLASE"/>
    <property type="match status" value="1"/>
</dbReference>
<evidence type="ECO:0000256" key="3">
    <source>
        <dbReference type="ARBA" id="ARBA00012030"/>
    </source>
</evidence>
<keyword evidence="10" id="KW-0411">Iron-sulfur</keyword>
<dbReference type="SMART" id="SM00986">
    <property type="entry name" value="UDG"/>
    <property type="match status" value="1"/>
</dbReference>
<dbReference type="SUPFAM" id="SSF52141">
    <property type="entry name" value="Uracil-DNA glycosylase-like"/>
    <property type="match status" value="1"/>
</dbReference>
<dbReference type="GO" id="GO:0004844">
    <property type="term" value="F:uracil DNA N-glycosylase activity"/>
    <property type="evidence" value="ECO:0007669"/>
    <property type="project" value="UniProtKB-EC"/>
</dbReference>
<gene>
    <name evidence="13" type="ORF">UV58_C0010G0036</name>
</gene>
<evidence type="ECO:0000256" key="8">
    <source>
        <dbReference type="ARBA" id="ARBA00022801"/>
    </source>
</evidence>
<evidence type="ECO:0000256" key="6">
    <source>
        <dbReference type="ARBA" id="ARBA00022723"/>
    </source>
</evidence>
<dbReference type="InterPro" id="IPR005122">
    <property type="entry name" value="Uracil-DNA_glycosylase-like"/>
</dbReference>
<dbReference type="EMBL" id="LCFA01000010">
    <property type="protein sequence ID" value="KKS82416.1"/>
    <property type="molecule type" value="Genomic_DNA"/>
</dbReference>
<keyword evidence="5" id="KW-0004">4Fe-4S</keyword>
<dbReference type="PATRIC" id="fig|1619011.3.peg.447"/>
<dbReference type="Proteomes" id="UP000034810">
    <property type="component" value="Unassembled WGS sequence"/>
</dbReference>
<dbReference type="CDD" id="cd10030">
    <property type="entry name" value="UDG-F4_TTUDGA_SPO1dp_like"/>
    <property type="match status" value="1"/>
</dbReference>
<evidence type="ECO:0000313" key="14">
    <source>
        <dbReference type="Proteomes" id="UP000034810"/>
    </source>
</evidence>
<comment type="catalytic activity">
    <reaction evidence="1">
        <text>Hydrolyzes single-stranded DNA or mismatched double-stranded DNA and polynucleotides, releasing free uracil.</text>
        <dbReference type="EC" id="3.2.2.27"/>
    </reaction>
</comment>
<evidence type="ECO:0000256" key="9">
    <source>
        <dbReference type="ARBA" id="ARBA00023004"/>
    </source>
</evidence>
<dbReference type="InterPro" id="IPR005273">
    <property type="entry name" value="Ura-DNA_glyco_family4"/>
</dbReference>
<dbReference type="GO" id="GO:0006281">
    <property type="term" value="P:DNA repair"/>
    <property type="evidence" value="ECO:0007669"/>
    <property type="project" value="UniProtKB-KW"/>
</dbReference>
<dbReference type="Gene3D" id="3.40.470.10">
    <property type="entry name" value="Uracil-DNA glycosylase-like domain"/>
    <property type="match status" value="1"/>
</dbReference>
<keyword evidence="8" id="KW-0378">Hydrolase</keyword>
<keyword evidence="7" id="KW-0227">DNA damage</keyword>
<dbReference type="NCBIfam" id="TIGR00758">
    <property type="entry name" value="UDG_fam4"/>
    <property type="match status" value="1"/>
</dbReference>
<dbReference type="SMART" id="SM00987">
    <property type="entry name" value="UreE_C"/>
    <property type="match status" value="1"/>
</dbReference>
<evidence type="ECO:0000259" key="12">
    <source>
        <dbReference type="SMART" id="SM00986"/>
    </source>
</evidence>
<keyword evidence="11" id="KW-0234">DNA repair</keyword>
<keyword evidence="9" id="KW-0408">Iron</keyword>
<proteinExistence type="inferred from homology"/>
<name>A0A0G1EHA0_9BACT</name>
<keyword evidence="6" id="KW-0479">Metal-binding</keyword>
<organism evidence="13 14">
    <name type="scientific">Candidatus Wolfebacteria bacterium GW2011_GWC1_43_10</name>
    <dbReference type="NCBI Taxonomy" id="1619011"/>
    <lineage>
        <taxon>Bacteria</taxon>
        <taxon>Candidatus Wolfeibacteriota</taxon>
    </lineage>
</organism>
<evidence type="ECO:0000256" key="1">
    <source>
        <dbReference type="ARBA" id="ARBA00001400"/>
    </source>
</evidence>